<dbReference type="RefSeq" id="WP_382178146.1">
    <property type="nucleotide sequence ID" value="NZ_JBHRXX010000009.1"/>
</dbReference>
<evidence type="ECO:0000313" key="2">
    <source>
        <dbReference type="Proteomes" id="UP001595729"/>
    </source>
</evidence>
<dbReference type="Proteomes" id="UP001595729">
    <property type="component" value="Unassembled WGS sequence"/>
</dbReference>
<proteinExistence type="predicted"/>
<evidence type="ECO:0008006" key="3">
    <source>
        <dbReference type="Google" id="ProtNLM"/>
    </source>
</evidence>
<dbReference type="EMBL" id="JBHRXX010000009">
    <property type="protein sequence ID" value="MFC3686005.1"/>
    <property type="molecule type" value="Genomic_DNA"/>
</dbReference>
<sequence>MNTHSPDFVTVDMRGLKAALVGHAQAHRESVSVLVRRAVARELGLDAVRPATDVEPLVAFRKDQVKLSIRLTTVEADRLAEGARQAGLSRGAYLAGLVAGVPVLTAGASRTDQVAVLTASNAHLADLSRNIHALTRLLTQSNVPRALVYRDMLDTLDGDVRRHLTQAAALLADLRPRGASAETSRRVSR</sequence>
<name>A0ABV7W961_9BURK</name>
<evidence type="ECO:0000313" key="1">
    <source>
        <dbReference type="EMBL" id="MFC3686005.1"/>
    </source>
</evidence>
<protein>
    <recommendedName>
        <fullName evidence="3">CopG family transcriptional regulator</fullName>
    </recommendedName>
</protein>
<gene>
    <name evidence="1" type="ORF">ACFOPI_20590</name>
</gene>
<keyword evidence="2" id="KW-1185">Reference proteome</keyword>
<reference evidence="2" key="1">
    <citation type="journal article" date="2019" name="Int. J. Syst. Evol. Microbiol.">
        <title>The Global Catalogue of Microorganisms (GCM) 10K type strain sequencing project: providing services to taxonomists for standard genome sequencing and annotation.</title>
        <authorList>
            <consortium name="The Broad Institute Genomics Platform"/>
            <consortium name="The Broad Institute Genome Sequencing Center for Infectious Disease"/>
            <person name="Wu L."/>
            <person name="Ma J."/>
        </authorList>
    </citation>
    <scope>NUCLEOTIDE SEQUENCE [LARGE SCALE GENOMIC DNA]</scope>
    <source>
        <strain evidence="2">KCTC 42501</strain>
    </source>
</reference>
<organism evidence="1 2">
    <name type="scientific">Hydrogenophaga luteola</name>
    <dbReference type="NCBI Taxonomy" id="1591122"/>
    <lineage>
        <taxon>Bacteria</taxon>
        <taxon>Pseudomonadati</taxon>
        <taxon>Pseudomonadota</taxon>
        <taxon>Betaproteobacteria</taxon>
        <taxon>Burkholderiales</taxon>
        <taxon>Comamonadaceae</taxon>
        <taxon>Hydrogenophaga</taxon>
    </lineage>
</organism>
<comment type="caution">
    <text evidence="1">The sequence shown here is derived from an EMBL/GenBank/DDBJ whole genome shotgun (WGS) entry which is preliminary data.</text>
</comment>
<accession>A0ABV7W961</accession>